<organism evidence="1 2">
    <name type="scientific">Marasmius crinis-equi</name>
    <dbReference type="NCBI Taxonomy" id="585013"/>
    <lineage>
        <taxon>Eukaryota</taxon>
        <taxon>Fungi</taxon>
        <taxon>Dikarya</taxon>
        <taxon>Basidiomycota</taxon>
        <taxon>Agaricomycotina</taxon>
        <taxon>Agaricomycetes</taxon>
        <taxon>Agaricomycetidae</taxon>
        <taxon>Agaricales</taxon>
        <taxon>Marasmiineae</taxon>
        <taxon>Marasmiaceae</taxon>
        <taxon>Marasmius</taxon>
    </lineage>
</organism>
<gene>
    <name evidence="1" type="ORF">V5O48_019398</name>
</gene>
<feature type="non-terminal residue" evidence="1">
    <location>
        <position position="1"/>
    </location>
</feature>
<protein>
    <submittedName>
        <fullName evidence="1">Uncharacterized protein</fullName>
    </submittedName>
</protein>
<keyword evidence="2" id="KW-1185">Reference proteome</keyword>
<feature type="non-terminal residue" evidence="1">
    <location>
        <position position="237"/>
    </location>
</feature>
<accession>A0ABR3EIH7</accession>
<evidence type="ECO:0000313" key="1">
    <source>
        <dbReference type="EMBL" id="KAL0562684.1"/>
    </source>
</evidence>
<dbReference type="EMBL" id="JBAHYK010004788">
    <property type="protein sequence ID" value="KAL0562684.1"/>
    <property type="molecule type" value="Genomic_DNA"/>
</dbReference>
<proteinExistence type="predicted"/>
<comment type="caution">
    <text evidence="1">The sequence shown here is derived from an EMBL/GenBank/DDBJ whole genome shotgun (WGS) entry which is preliminary data.</text>
</comment>
<reference evidence="1 2" key="1">
    <citation type="submission" date="2024-02" db="EMBL/GenBank/DDBJ databases">
        <title>A draft genome for the cacao thread blight pathogen Marasmius crinis-equi.</title>
        <authorList>
            <person name="Cohen S.P."/>
            <person name="Baruah I.K."/>
            <person name="Amoako-Attah I."/>
            <person name="Bukari Y."/>
            <person name="Meinhardt L.W."/>
            <person name="Bailey B.A."/>
        </authorList>
    </citation>
    <scope>NUCLEOTIDE SEQUENCE [LARGE SCALE GENOMIC DNA]</scope>
    <source>
        <strain evidence="1 2">GH-76</strain>
    </source>
</reference>
<evidence type="ECO:0000313" key="2">
    <source>
        <dbReference type="Proteomes" id="UP001465976"/>
    </source>
</evidence>
<name>A0ABR3EIH7_9AGAR</name>
<dbReference type="Proteomes" id="UP001465976">
    <property type="component" value="Unassembled WGS sequence"/>
</dbReference>
<sequence>ALQLPLEAVQTLAMDRHPHVWLGSYDDVFRSRTNHSSTNRRSVLARHVRGRALPRLGLLPNLLVQTLRTSRTRRAHPRLCHSRRCIRRSHRLRHRKRYEPHSQPPSLAMALPPRRHPLHPLIPPRPLRLPRLPRNSNMALTPRTRPSHPQTHLGRLSIKRTRHPHLVRNPQDTNRFPVIPPLPNLHHHLRPLLLHIPLRTHHRLRTRLQRPRRTAVHRPPLRNRLCRHRHRVLPLRS</sequence>